<proteinExistence type="predicted"/>
<dbReference type="Proteomes" id="UP000815325">
    <property type="component" value="Unassembled WGS sequence"/>
</dbReference>
<reference evidence="1" key="1">
    <citation type="submission" date="2017-08" db="EMBL/GenBank/DDBJ databases">
        <authorList>
            <person name="Polle J.E."/>
            <person name="Barry K."/>
            <person name="Cushman J."/>
            <person name="Schmutz J."/>
            <person name="Tran D."/>
            <person name="Hathwaick L.T."/>
            <person name="Yim W.C."/>
            <person name="Jenkins J."/>
            <person name="Mckie-Krisberg Z.M."/>
            <person name="Prochnik S."/>
            <person name="Lindquist E."/>
            <person name="Dockter R.B."/>
            <person name="Adam C."/>
            <person name="Molina H."/>
            <person name="Bunkerborg J."/>
            <person name="Jin E."/>
            <person name="Buchheim M."/>
            <person name="Magnuson J."/>
        </authorList>
    </citation>
    <scope>NUCLEOTIDE SEQUENCE</scope>
    <source>
        <strain evidence="1">CCAP 19/18</strain>
    </source>
</reference>
<organism evidence="1 2">
    <name type="scientific">Dunaliella salina</name>
    <name type="common">Green alga</name>
    <name type="synonym">Protococcus salinus</name>
    <dbReference type="NCBI Taxonomy" id="3046"/>
    <lineage>
        <taxon>Eukaryota</taxon>
        <taxon>Viridiplantae</taxon>
        <taxon>Chlorophyta</taxon>
        <taxon>core chlorophytes</taxon>
        <taxon>Chlorophyceae</taxon>
        <taxon>CS clade</taxon>
        <taxon>Chlamydomonadales</taxon>
        <taxon>Dunaliellaceae</taxon>
        <taxon>Dunaliella</taxon>
    </lineage>
</organism>
<protein>
    <submittedName>
        <fullName evidence="1">Uncharacterized protein</fullName>
    </submittedName>
</protein>
<evidence type="ECO:0000313" key="2">
    <source>
        <dbReference type="Proteomes" id="UP000815325"/>
    </source>
</evidence>
<feature type="non-terminal residue" evidence="1">
    <location>
        <position position="108"/>
    </location>
</feature>
<accession>A0ABQ7GIF1</accession>
<feature type="non-terminal residue" evidence="1">
    <location>
        <position position="1"/>
    </location>
</feature>
<name>A0ABQ7GIF1_DUNSA</name>
<dbReference type="EMBL" id="MU069763">
    <property type="protein sequence ID" value="KAF5834338.1"/>
    <property type="molecule type" value="Genomic_DNA"/>
</dbReference>
<comment type="caution">
    <text evidence="1">The sequence shown here is derived from an EMBL/GenBank/DDBJ whole genome shotgun (WGS) entry which is preliminary data.</text>
</comment>
<gene>
    <name evidence="1" type="ORF">DUNSADRAFT_9039</name>
</gene>
<keyword evidence="2" id="KW-1185">Reference proteome</keyword>
<sequence>VQALLDGLDPANPSSSTFLLAVLTVFKLAPPYLAAHALSNEGSWKLLDSLMQVHKRSRNLGSMPSQLVVAVVAFLAASCEAASLPSDPLSSRPSVSEALISHLVFLAP</sequence>
<evidence type="ECO:0000313" key="1">
    <source>
        <dbReference type="EMBL" id="KAF5834338.1"/>
    </source>
</evidence>